<reference evidence="2" key="1">
    <citation type="submission" date="2017-02" db="UniProtKB">
        <authorList>
            <consortium name="WormBaseParasite"/>
        </authorList>
    </citation>
    <scope>IDENTIFICATION</scope>
</reference>
<accession>A0A0R3S1M4</accession>
<sequence length="91" mass="10818">MIIIYCPIHALLLTAYTFYNRMVQAPKSDLNMRVIEVNNDLAQQRFIALWFSGLTRHYDVFRDISKRNPKLAQDFLAPNYYFLLLDARFNV</sequence>
<evidence type="ECO:0000313" key="1">
    <source>
        <dbReference type="Proteomes" id="UP000050640"/>
    </source>
</evidence>
<proteinExistence type="predicted"/>
<keyword evidence="1" id="KW-1185">Reference proteome</keyword>
<dbReference type="WBParaSite" id="EEL_0000857201-mRNA-1">
    <property type="protein sequence ID" value="EEL_0000857201-mRNA-1"/>
    <property type="gene ID" value="EEL_0000857201"/>
</dbReference>
<organism evidence="1 2">
    <name type="scientific">Elaeophora elaphi</name>
    <dbReference type="NCBI Taxonomy" id="1147741"/>
    <lineage>
        <taxon>Eukaryota</taxon>
        <taxon>Metazoa</taxon>
        <taxon>Ecdysozoa</taxon>
        <taxon>Nematoda</taxon>
        <taxon>Chromadorea</taxon>
        <taxon>Rhabditida</taxon>
        <taxon>Spirurina</taxon>
        <taxon>Spiruromorpha</taxon>
        <taxon>Filarioidea</taxon>
        <taxon>Onchocercidae</taxon>
        <taxon>Elaeophora</taxon>
    </lineage>
</organism>
<dbReference type="Proteomes" id="UP000050640">
    <property type="component" value="Unplaced"/>
</dbReference>
<name>A0A0R3S1M4_9BILA</name>
<dbReference type="AlphaFoldDB" id="A0A0R3S1M4"/>
<protein>
    <submittedName>
        <fullName evidence="2">Uncharacterized protein</fullName>
    </submittedName>
</protein>
<evidence type="ECO:0000313" key="2">
    <source>
        <dbReference type="WBParaSite" id="EEL_0000857201-mRNA-1"/>
    </source>
</evidence>